<dbReference type="InterPro" id="IPR007169">
    <property type="entry name" value="RemA-like"/>
</dbReference>
<protein>
    <recommendedName>
        <fullName evidence="3">DUF370 domain-containing protein</fullName>
    </recommendedName>
</protein>
<dbReference type="Proteomes" id="UP000005439">
    <property type="component" value="Chromosome"/>
</dbReference>
<reference evidence="2" key="1">
    <citation type="submission" date="2011-12" db="EMBL/GenBank/DDBJ databases">
        <title>The complete genome of chromosome of Sulfobacillus acidophilus DSM 10332.</title>
        <authorList>
            <person name="Lucas S."/>
            <person name="Han J."/>
            <person name="Lapidus A."/>
            <person name="Bruce D."/>
            <person name="Goodwin L."/>
            <person name="Pitluck S."/>
            <person name="Peters L."/>
            <person name="Kyrpides N."/>
            <person name="Mavromatis K."/>
            <person name="Ivanova N."/>
            <person name="Mikhailova N."/>
            <person name="Chertkov O."/>
            <person name="Saunders E."/>
            <person name="Detter J.C."/>
            <person name="Tapia R."/>
            <person name="Han C."/>
            <person name="Land M."/>
            <person name="Hauser L."/>
            <person name="Markowitz V."/>
            <person name="Cheng J.-F."/>
            <person name="Hugenholtz P."/>
            <person name="Woyke T."/>
            <person name="Wu D."/>
            <person name="Pukall R."/>
            <person name="Gehrich-Schroeter G."/>
            <person name="Schneider S."/>
            <person name="Klenk H.-P."/>
            <person name="Eisen J.A."/>
        </authorList>
    </citation>
    <scope>NUCLEOTIDE SEQUENCE [LARGE SCALE GENOMIC DNA]</scope>
    <source>
        <strain evidence="2">ATCC 700253 / DSM 10332 / NAL</strain>
    </source>
</reference>
<dbReference type="STRING" id="679936.Sulac_0005"/>
<dbReference type="NCBIfam" id="NF046065">
    <property type="entry name" value="MtxRegRemB"/>
    <property type="match status" value="1"/>
</dbReference>
<dbReference type="AlphaFoldDB" id="G8TV02"/>
<name>G8TV02_SULAD</name>
<gene>
    <name evidence="1" type="ordered locus">Sulac_0005</name>
</gene>
<proteinExistence type="predicted"/>
<dbReference type="PATRIC" id="fig|679936.5.peg.5"/>
<evidence type="ECO:0000313" key="1">
    <source>
        <dbReference type="EMBL" id="AEW03583.1"/>
    </source>
</evidence>
<accession>G8TV02</accession>
<organism evidence="1 2">
    <name type="scientific">Sulfobacillus acidophilus (strain ATCC 700253 / DSM 10332 / NAL)</name>
    <dbReference type="NCBI Taxonomy" id="679936"/>
    <lineage>
        <taxon>Bacteria</taxon>
        <taxon>Bacillati</taxon>
        <taxon>Bacillota</taxon>
        <taxon>Clostridia</taxon>
        <taxon>Eubacteriales</taxon>
        <taxon>Clostridiales Family XVII. Incertae Sedis</taxon>
        <taxon>Sulfobacillus</taxon>
    </lineage>
</organism>
<dbReference type="EMBL" id="CP003179">
    <property type="protein sequence ID" value="AEW03583.1"/>
    <property type="molecule type" value="Genomic_DNA"/>
</dbReference>
<reference evidence="1 2" key="2">
    <citation type="journal article" date="2012" name="Stand. Genomic Sci.">
        <title>Complete genome sequence of the moderately thermophilic mineral-sulfide-oxidizing firmicute Sulfobacillus acidophilus type strain (NAL(T)).</title>
        <authorList>
            <person name="Anderson I."/>
            <person name="Chertkov O."/>
            <person name="Chen A."/>
            <person name="Saunders E."/>
            <person name="Lapidus A."/>
            <person name="Nolan M."/>
            <person name="Lucas S."/>
            <person name="Hammon N."/>
            <person name="Deshpande S."/>
            <person name="Cheng J.F."/>
            <person name="Han C."/>
            <person name="Tapia R."/>
            <person name="Goodwin L.A."/>
            <person name="Pitluck S."/>
            <person name="Liolios K."/>
            <person name="Pagani I."/>
            <person name="Ivanova N."/>
            <person name="Mikhailova N."/>
            <person name="Pati A."/>
            <person name="Palaniappan K."/>
            <person name="Land M."/>
            <person name="Pan C."/>
            <person name="Rohde M."/>
            <person name="Pukall R."/>
            <person name="Goker M."/>
            <person name="Detter J.C."/>
            <person name="Woyke T."/>
            <person name="Bristow J."/>
            <person name="Eisen J.A."/>
            <person name="Markowitz V."/>
            <person name="Hugenholtz P."/>
            <person name="Kyrpides N.C."/>
            <person name="Klenk H.P."/>
            <person name="Mavromatis K."/>
        </authorList>
    </citation>
    <scope>NUCLEOTIDE SEQUENCE [LARGE SCALE GENOMIC DNA]</scope>
    <source>
        <strain evidence="2">ATCC 700253 / DSM 10332 / NAL</strain>
    </source>
</reference>
<evidence type="ECO:0008006" key="3">
    <source>
        <dbReference type="Google" id="ProtNLM"/>
    </source>
</evidence>
<keyword evidence="2" id="KW-1185">Reference proteome</keyword>
<evidence type="ECO:0000313" key="2">
    <source>
        <dbReference type="Proteomes" id="UP000005439"/>
    </source>
</evidence>
<sequence length="88" mass="10245">MYLHIGQDVLVAYQHIVGIFDRDLLESSTDFRHYYHRLRQNNQIVGDAELAKSVIVTPTHLYFSPISASTLWRRAERDPSVWLASDED</sequence>
<dbReference type="HOGENOM" id="CLU_173118_2_0_9"/>
<dbReference type="Pfam" id="PF04025">
    <property type="entry name" value="RemA-like"/>
    <property type="match status" value="1"/>
</dbReference>
<dbReference type="KEGG" id="sap:Sulac_0005"/>